<dbReference type="EnsemblMetazoa" id="GPAI034511-RA">
    <property type="protein sequence ID" value="GPAI034511-PA"/>
    <property type="gene ID" value="GPAI034511"/>
</dbReference>
<dbReference type="AlphaFoldDB" id="A0A1B0A4V8"/>
<reference evidence="3" key="2">
    <citation type="submission" date="2020-05" db="UniProtKB">
        <authorList>
            <consortium name="EnsemblMetazoa"/>
        </authorList>
    </citation>
    <scope>IDENTIFICATION</scope>
    <source>
        <strain evidence="3">IAEA</strain>
    </source>
</reference>
<evidence type="ECO:0000256" key="2">
    <source>
        <dbReference type="SAM" id="Phobius"/>
    </source>
</evidence>
<keyword evidence="2" id="KW-0472">Membrane</keyword>
<accession>A0A1B0A4V8</accession>
<evidence type="ECO:0000313" key="4">
    <source>
        <dbReference type="Proteomes" id="UP000092445"/>
    </source>
</evidence>
<evidence type="ECO:0000256" key="1">
    <source>
        <dbReference type="SAM" id="MobiDB-lite"/>
    </source>
</evidence>
<dbReference type="Proteomes" id="UP000092445">
    <property type="component" value="Unassembled WGS sequence"/>
</dbReference>
<protein>
    <submittedName>
        <fullName evidence="3">Uncharacterized protein</fullName>
    </submittedName>
</protein>
<dbReference type="VEuPathDB" id="VectorBase:GPAI034511"/>
<keyword evidence="2" id="KW-0812">Transmembrane</keyword>
<name>A0A1B0A4V8_GLOPL</name>
<reference evidence="4" key="1">
    <citation type="submission" date="2014-03" db="EMBL/GenBank/DDBJ databases">
        <authorList>
            <person name="Aksoy S."/>
            <person name="Warren W."/>
            <person name="Wilson R.K."/>
        </authorList>
    </citation>
    <scope>NUCLEOTIDE SEQUENCE [LARGE SCALE GENOMIC DNA]</scope>
    <source>
        <strain evidence="4">IAEA</strain>
    </source>
</reference>
<feature type="transmembrane region" description="Helical" evidence="2">
    <location>
        <begin position="68"/>
        <end position="88"/>
    </location>
</feature>
<feature type="region of interest" description="Disordered" evidence="1">
    <location>
        <begin position="1"/>
        <end position="24"/>
    </location>
</feature>
<keyword evidence="4" id="KW-1185">Reference proteome</keyword>
<evidence type="ECO:0000313" key="3">
    <source>
        <dbReference type="EnsemblMetazoa" id="GPAI034511-PA"/>
    </source>
</evidence>
<sequence>MHVNQYGRHRHHQRHHHHHHRHHHHVLGHVLHKHMRTSTYLKKKISLASFEPDVTKRLLLQISAEAFVFHRSLCTLLMAGAFVTNFLLGYHPMQMVVELGRVPTKLIKLDSYRSYLRPGWQQQHHDY</sequence>
<feature type="compositionally biased region" description="Basic residues" evidence="1">
    <location>
        <begin position="7"/>
        <end position="24"/>
    </location>
</feature>
<keyword evidence="2" id="KW-1133">Transmembrane helix</keyword>
<proteinExistence type="predicted"/>
<organism evidence="3 4">
    <name type="scientific">Glossina pallidipes</name>
    <name type="common">Tsetse fly</name>
    <dbReference type="NCBI Taxonomy" id="7398"/>
    <lineage>
        <taxon>Eukaryota</taxon>
        <taxon>Metazoa</taxon>
        <taxon>Ecdysozoa</taxon>
        <taxon>Arthropoda</taxon>
        <taxon>Hexapoda</taxon>
        <taxon>Insecta</taxon>
        <taxon>Pterygota</taxon>
        <taxon>Neoptera</taxon>
        <taxon>Endopterygota</taxon>
        <taxon>Diptera</taxon>
        <taxon>Brachycera</taxon>
        <taxon>Muscomorpha</taxon>
        <taxon>Hippoboscoidea</taxon>
        <taxon>Glossinidae</taxon>
        <taxon>Glossina</taxon>
    </lineage>
</organism>